<dbReference type="PROSITE" id="PS51471">
    <property type="entry name" value="FE2OG_OXY"/>
    <property type="match status" value="1"/>
</dbReference>
<evidence type="ECO:0000256" key="2">
    <source>
        <dbReference type="ARBA" id="ARBA00022723"/>
    </source>
</evidence>
<dbReference type="GO" id="GO:0008198">
    <property type="term" value="F:ferrous iron binding"/>
    <property type="evidence" value="ECO:0007669"/>
    <property type="project" value="TreeGrafter"/>
</dbReference>
<evidence type="ECO:0000256" key="4">
    <source>
        <dbReference type="ARBA" id="ARBA00022964"/>
    </source>
</evidence>
<proteinExistence type="predicted"/>
<evidence type="ECO:0000256" key="3">
    <source>
        <dbReference type="ARBA" id="ARBA00022896"/>
    </source>
</evidence>
<dbReference type="STRING" id="36166.T1H5X9"/>
<dbReference type="InterPro" id="IPR044862">
    <property type="entry name" value="Pro_4_hyd_alph_FE2OG_OXY"/>
</dbReference>
<dbReference type="PANTHER" id="PTHR12907:SF26">
    <property type="entry name" value="HIF PROLYL HYDROXYLASE, ISOFORM C"/>
    <property type="match status" value="1"/>
</dbReference>
<dbReference type="InterPro" id="IPR051559">
    <property type="entry name" value="HIF_prolyl_hydroxylases"/>
</dbReference>
<name>T1H5X9_MEGSC</name>
<dbReference type="AlphaFoldDB" id="T1H5X9"/>
<evidence type="ECO:0000256" key="1">
    <source>
        <dbReference type="ARBA" id="ARBA00001961"/>
    </source>
</evidence>
<keyword evidence="2" id="KW-0479">Metal-binding</keyword>
<keyword evidence="5" id="KW-0560">Oxidoreductase</keyword>
<dbReference type="InterPro" id="IPR005123">
    <property type="entry name" value="Oxoglu/Fe-dep_dioxygenase_dom"/>
</dbReference>
<dbReference type="EnsemblMetazoa" id="MESCA012112-RA">
    <property type="protein sequence ID" value="MESCA012112-PA"/>
    <property type="gene ID" value="MESCA012112"/>
</dbReference>
<dbReference type="GO" id="GO:0071456">
    <property type="term" value="P:cellular response to hypoxia"/>
    <property type="evidence" value="ECO:0007669"/>
    <property type="project" value="TreeGrafter"/>
</dbReference>
<organism evidence="10 11">
    <name type="scientific">Megaselia scalaris</name>
    <name type="common">Humpbacked fly</name>
    <name type="synonym">Phora scalaris</name>
    <dbReference type="NCBI Taxonomy" id="36166"/>
    <lineage>
        <taxon>Eukaryota</taxon>
        <taxon>Metazoa</taxon>
        <taxon>Ecdysozoa</taxon>
        <taxon>Arthropoda</taxon>
        <taxon>Hexapoda</taxon>
        <taxon>Insecta</taxon>
        <taxon>Pterygota</taxon>
        <taxon>Neoptera</taxon>
        <taxon>Endopterygota</taxon>
        <taxon>Diptera</taxon>
        <taxon>Brachycera</taxon>
        <taxon>Muscomorpha</taxon>
        <taxon>Platypezoidea</taxon>
        <taxon>Phoridae</taxon>
        <taxon>Megaseliini</taxon>
        <taxon>Megaselia</taxon>
    </lineage>
</organism>
<keyword evidence="4" id="KW-0223">Dioxygenase</keyword>
<dbReference type="GO" id="GO:0031418">
    <property type="term" value="F:L-ascorbic acid binding"/>
    <property type="evidence" value="ECO:0007669"/>
    <property type="project" value="UniProtKB-KW"/>
</dbReference>
<protein>
    <recommendedName>
        <fullName evidence="7">hypoxia-inducible factor-proline dioxygenase</fullName>
        <ecNumber evidence="7">1.14.11.29</ecNumber>
    </recommendedName>
</protein>
<dbReference type="GO" id="GO:0160082">
    <property type="term" value="F:hypoxia-inducible factor-proline dioxygenase activity"/>
    <property type="evidence" value="ECO:0007669"/>
    <property type="project" value="UniProtKB-EC"/>
</dbReference>
<dbReference type="EC" id="1.14.11.29" evidence="7"/>
<dbReference type="Pfam" id="PF13640">
    <property type="entry name" value="2OG-FeII_Oxy_3"/>
    <property type="match status" value="1"/>
</dbReference>
<evidence type="ECO:0000259" key="9">
    <source>
        <dbReference type="PROSITE" id="PS51471"/>
    </source>
</evidence>
<evidence type="ECO:0000313" key="11">
    <source>
        <dbReference type="Proteomes" id="UP000015102"/>
    </source>
</evidence>
<dbReference type="HOGENOM" id="CLU_138287_0_0_1"/>
<evidence type="ECO:0000313" key="10">
    <source>
        <dbReference type="EnsemblMetazoa" id="MESCA012112-PA"/>
    </source>
</evidence>
<evidence type="ECO:0000256" key="8">
    <source>
        <dbReference type="ARBA" id="ARBA00049134"/>
    </source>
</evidence>
<feature type="domain" description="Fe2OG dioxygenase" evidence="9">
    <location>
        <begin position="65"/>
        <end position="163"/>
    </location>
</feature>
<dbReference type="Gene3D" id="2.60.120.620">
    <property type="entry name" value="q2cbj1_9rhob like domain"/>
    <property type="match status" value="1"/>
</dbReference>
<dbReference type="PANTHER" id="PTHR12907">
    <property type="entry name" value="EGL NINE HOMOLOG-RELATED"/>
    <property type="match status" value="1"/>
</dbReference>
<dbReference type="InterPro" id="IPR006620">
    <property type="entry name" value="Pro_4_hyd_alph"/>
</dbReference>
<sequence>DGQVTAHSKEGRNLKAIRGDKIAWVKGSQDGYSNIGYLINQIDTVICRANKMNDNGQLGNYSIRERTKAMVACYPGSGTHYKMHVDNPNKDGRVITAIYYLNVDWDTKRSGGVLRIFRKQDDAVADIEPKFDRLLFFWSDIRNPHEVQPAHRTRYAITVWYFDANEREKARNRRR</sequence>
<reference evidence="10" key="2">
    <citation type="submission" date="2015-06" db="UniProtKB">
        <authorList>
            <consortium name="EnsemblMetazoa"/>
        </authorList>
    </citation>
    <scope>IDENTIFICATION</scope>
</reference>
<evidence type="ECO:0000256" key="7">
    <source>
        <dbReference type="ARBA" id="ARBA00039004"/>
    </source>
</evidence>
<reference evidence="11" key="1">
    <citation type="submission" date="2013-02" db="EMBL/GenBank/DDBJ databases">
        <authorList>
            <person name="Hughes D."/>
        </authorList>
    </citation>
    <scope>NUCLEOTIDE SEQUENCE</scope>
    <source>
        <strain>Durham</strain>
        <strain evidence="11">NC isolate 2 -- Noor lab</strain>
    </source>
</reference>
<comment type="cofactor">
    <cofactor evidence="1">
        <name>L-ascorbate</name>
        <dbReference type="ChEBI" id="CHEBI:38290"/>
    </cofactor>
</comment>
<accession>T1H5X9</accession>
<comment type="catalytic activity">
    <reaction evidence="8">
        <text>L-prolyl-[hypoxia-inducible factor alpha subunit] + 2-oxoglutarate + O2 = trans-4-hydroxy-L-prolyl-[hypoxia-inducible factor alpha subunit] + succinate + CO2</text>
        <dbReference type="Rhea" id="RHEA:48400"/>
        <dbReference type="Rhea" id="RHEA-COMP:12093"/>
        <dbReference type="Rhea" id="RHEA-COMP:12094"/>
        <dbReference type="ChEBI" id="CHEBI:15379"/>
        <dbReference type="ChEBI" id="CHEBI:16526"/>
        <dbReference type="ChEBI" id="CHEBI:16810"/>
        <dbReference type="ChEBI" id="CHEBI:30031"/>
        <dbReference type="ChEBI" id="CHEBI:50342"/>
        <dbReference type="ChEBI" id="CHEBI:61965"/>
        <dbReference type="EC" id="1.14.11.29"/>
    </reaction>
</comment>
<dbReference type="SMART" id="SM00702">
    <property type="entry name" value="P4Hc"/>
    <property type="match status" value="1"/>
</dbReference>
<dbReference type="Proteomes" id="UP000015102">
    <property type="component" value="Unassembled WGS sequence"/>
</dbReference>
<keyword evidence="3" id="KW-0847">Vitamin C</keyword>
<dbReference type="OMA" id="NKMNDNG"/>
<evidence type="ECO:0000256" key="6">
    <source>
        <dbReference type="ARBA" id="ARBA00023004"/>
    </source>
</evidence>
<keyword evidence="11" id="KW-1185">Reference proteome</keyword>
<keyword evidence="6" id="KW-0408">Iron</keyword>
<evidence type="ECO:0000256" key="5">
    <source>
        <dbReference type="ARBA" id="ARBA00023002"/>
    </source>
</evidence>